<dbReference type="EMBL" id="QFQP01000024">
    <property type="protein sequence ID" value="PZR08640.1"/>
    <property type="molecule type" value="Genomic_DNA"/>
</dbReference>
<dbReference type="AlphaFoldDB" id="A0A2W5T004"/>
<gene>
    <name evidence="1" type="ORF">DI536_24360</name>
</gene>
<evidence type="ECO:0000313" key="2">
    <source>
        <dbReference type="Proteomes" id="UP000249061"/>
    </source>
</evidence>
<name>A0A2W5T004_9BACT</name>
<accession>A0A2W5T004</accession>
<organism evidence="1 2">
    <name type="scientific">Archangium gephyra</name>
    <dbReference type="NCBI Taxonomy" id="48"/>
    <lineage>
        <taxon>Bacteria</taxon>
        <taxon>Pseudomonadati</taxon>
        <taxon>Myxococcota</taxon>
        <taxon>Myxococcia</taxon>
        <taxon>Myxococcales</taxon>
        <taxon>Cystobacterineae</taxon>
        <taxon>Archangiaceae</taxon>
        <taxon>Archangium</taxon>
    </lineage>
</organism>
<comment type="caution">
    <text evidence="1">The sequence shown here is derived from an EMBL/GenBank/DDBJ whole genome shotgun (WGS) entry which is preliminary data.</text>
</comment>
<protein>
    <submittedName>
        <fullName evidence="1">Uncharacterized protein</fullName>
    </submittedName>
</protein>
<dbReference type="Proteomes" id="UP000249061">
    <property type="component" value="Unassembled WGS sequence"/>
</dbReference>
<evidence type="ECO:0000313" key="1">
    <source>
        <dbReference type="EMBL" id="PZR08640.1"/>
    </source>
</evidence>
<sequence length="191" mass="20311">MAMSERDEWVLAACALAAALVVWLAGGARPESAGDTEPLPEWALAPPSRAELPPAPAAWLPFDEARFTRHGRAFGRKYVTRSLAGQSAISGFEERLLDSFHGGDDSTGWLISEPFTTATTVRGRVGGGNDCARVFVGVLQNGTVSQRFCGQNTEVLREFMLVVPAGGQLVIADFAKGGWAHVLVSDLAVAQ</sequence>
<reference evidence="1 2" key="1">
    <citation type="submission" date="2017-08" db="EMBL/GenBank/DDBJ databases">
        <title>Infants hospitalized years apart are colonized by the same room-sourced microbial strains.</title>
        <authorList>
            <person name="Brooks B."/>
            <person name="Olm M.R."/>
            <person name="Firek B.A."/>
            <person name="Baker R."/>
            <person name="Thomas B.C."/>
            <person name="Morowitz M.J."/>
            <person name="Banfield J.F."/>
        </authorList>
    </citation>
    <scope>NUCLEOTIDE SEQUENCE [LARGE SCALE GENOMIC DNA]</scope>
    <source>
        <strain evidence="1">S2_003_000_R2_14</strain>
    </source>
</reference>
<proteinExistence type="predicted"/>